<sequence>MTQNNTVAALPANLQAALTRHQATRGKFEAARDEADRIATDMQKHRTAADAAETEAQQARQEAAKLMRSTKTAPQDLRDLKAKERAAYATAEDYRAIVAEFEEAHVDAKIGAGVAKLDENAAYRTVLQIYADTLMSEAERQVAPLLRAIAVQERAYISGATRSNAAWEYMNESAADAALARMYGVIKRAFEAFKFDRAGDAVLQAAIRPADLDRFIPFSPGAIHVRNTLRAKAAQQQRGRAA</sequence>
<evidence type="ECO:0000313" key="2">
    <source>
        <dbReference type="EMBL" id="AXV82151.1"/>
    </source>
</evidence>
<accession>A0AAD0S704</accession>
<evidence type="ECO:0000256" key="1">
    <source>
        <dbReference type="SAM" id="MobiDB-lite"/>
    </source>
</evidence>
<protein>
    <submittedName>
        <fullName evidence="2">Uncharacterized protein</fullName>
    </submittedName>
</protein>
<gene>
    <name evidence="2" type="ORF">CJO77_11750</name>
</gene>
<dbReference type="Proteomes" id="UP000261758">
    <property type="component" value="Chromosome"/>
</dbReference>
<proteinExistence type="predicted"/>
<organism evidence="2 3">
    <name type="scientific">Ralstonia solanacearum</name>
    <name type="common">Pseudomonas solanacearum</name>
    <dbReference type="NCBI Taxonomy" id="305"/>
    <lineage>
        <taxon>Bacteria</taxon>
        <taxon>Pseudomonadati</taxon>
        <taxon>Pseudomonadota</taxon>
        <taxon>Betaproteobacteria</taxon>
        <taxon>Burkholderiales</taxon>
        <taxon>Burkholderiaceae</taxon>
        <taxon>Ralstonia</taxon>
        <taxon>Ralstonia solanacearum species complex</taxon>
    </lineage>
</organism>
<evidence type="ECO:0000313" key="3">
    <source>
        <dbReference type="Proteomes" id="UP000261758"/>
    </source>
</evidence>
<dbReference type="AlphaFoldDB" id="A0AAD0S704"/>
<feature type="region of interest" description="Disordered" evidence="1">
    <location>
        <begin position="49"/>
        <end position="72"/>
    </location>
</feature>
<name>A0AAD0S704_RALSL</name>
<feature type="compositionally biased region" description="Low complexity" evidence="1">
    <location>
        <begin position="49"/>
        <end position="61"/>
    </location>
</feature>
<dbReference type="RefSeq" id="WP_118869681.1">
    <property type="nucleotide sequence ID" value="NZ_CP022759.1"/>
</dbReference>
<reference evidence="2 3" key="1">
    <citation type="submission" date="2017-08" db="EMBL/GenBank/DDBJ databases">
        <title>Genome sequences of Ralstonia solanacearum Species Complex (RSSC) isolated from Potato bacterial wilts in Korea.</title>
        <authorList>
            <person name="Cho H."/>
            <person name="Song E.-S."/>
            <person name="Lee Y.K."/>
            <person name="Lee S."/>
            <person name="Lee S.-W."/>
            <person name="Jo A."/>
            <person name="Kim J.-G."/>
            <person name="Hwang I."/>
        </authorList>
    </citation>
    <scope>NUCLEOTIDE SEQUENCE [LARGE SCALE GENOMIC DNA]</scope>
    <source>
        <strain evidence="2 3">T98</strain>
    </source>
</reference>
<dbReference type="EMBL" id="CP022759">
    <property type="protein sequence ID" value="AXV82151.1"/>
    <property type="molecule type" value="Genomic_DNA"/>
</dbReference>